<dbReference type="EMBL" id="MU864405">
    <property type="protein sequence ID" value="KAK4187316.1"/>
    <property type="molecule type" value="Genomic_DNA"/>
</dbReference>
<name>A0AAN6WST0_9PEZI</name>
<sequence length="140" mass="15095">MFNDLQLSDALDDQLSRIAQKKGVKAAFAIDKATGALLKSSGQLSLVRSTHSNGAASLPSQTVGSFTSETVTQATPSPDQTADELSALVWNYVTATDSFVGELDSEDEVKLLRLRTKHQELVIVPDKKYILVVAHEVHGN</sequence>
<dbReference type="PANTHER" id="PTHR10779">
    <property type="entry name" value="DYNEIN LIGHT CHAIN ROADBLOCK"/>
    <property type="match status" value="1"/>
</dbReference>
<comment type="caution">
    <text evidence="3">The sequence shown here is derived from an EMBL/GenBank/DDBJ whole genome shotgun (WGS) entry which is preliminary data.</text>
</comment>
<evidence type="ECO:0000259" key="2">
    <source>
        <dbReference type="SMART" id="SM00960"/>
    </source>
</evidence>
<comment type="similarity">
    <text evidence="1">Belongs to the GAMAD family.</text>
</comment>
<reference evidence="3" key="1">
    <citation type="journal article" date="2023" name="Mol. Phylogenet. Evol.">
        <title>Genome-scale phylogeny and comparative genomics of the fungal order Sordariales.</title>
        <authorList>
            <person name="Hensen N."/>
            <person name="Bonometti L."/>
            <person name="Westerberg I."/>
            <person name="Brannstrom I.O."/>
            <person name="Guillou S."/>
            <person name="Cros-Aarteil S."/>
            <person name="Calhoun S."/>
            <person name="Haridas S."/>
            <person name="Kuo A."/>
            <person name="Mondo S."/>
            <person name="Pangilinan J."/>
            <person name="Riley R."/>
            <person name="LaButti K."/>
            <person name="Andreopoulos B."/>
            <person name="Lipzen A."/>
            <person name="Chen C."/>
            <person name="Yan M."/>
            <person name="Daum C."/>
            <person name="Ng V."/>
            <person name="Clum A."/>
            <person name="Steindorff A."/>
            <person name="Ohm R.A."/>
            <person name="Martin F."/>
            <person name="Silar P."/>
            <person name="Natvig D.O."/>
            <person name="Lalanne C."/>
            <person name="Gautier V."/>
            <person name="Ament-Velasquez S.L."/>
            <person name="Kruys A."/>
            <person name="Hutchinson M.I."/>
            <person name="Powell A.J."/>
            <person name="Barry K."/>
            <person name="Miller A.N."/>
            <person name="Grigoriev I.V."/>
            <person name="Debuchy R."/>
            <person name="Gladieux P."/>
            <person name="Hiltunen Thoren M."/>
            <person name="Johannesson H."/>
        </authorList>
    </citation>
    <scope>NUCLEOTIDE SEQUENCE</scope>
    <source>
        <strain evidence="3">PSN309</strain>
    </source>
</reference>
<evidence type="ECO:0000313" key="3">
    <source>
        <dbReference type="EMBL" id="KAK4187316.1"/>
    </source>
</evidence>
<dbReference type="Pfam" id="PF03259">
    <property type="entry name" value="Robl_LC7"/>
    <property type="match status" value="1"/>
</dbReference>
<keyword evidence="4" id="KW-1185">Reference proteome</keyword>
<protein>
    <recommendedName>
        <fullName evidence="2">Roadblock/LAMTOR2 domain-containing protein</fullName>
    </recommendedName>
</protein>
<reference evidence="3" key="2">
    <citation type="submission" date="2023-05" db="EMBL/GenBank/DDBJ databases">
        <authorList>
            <consortium name="Lawrence Berkeley National Laboratory"/>
            <person name="Steindorff A."/>
            <person name="Hensen N."/>
            <person name="Bonometti L."/>
            <person name="Westerberg I."/>
            <person name="Brannstrom I.O."/>
            <person name="Guillou S."/>
            <person name="Cros-Aarteil S."/>
            <person name="Calhoun S."/>
            <person name="Haridas S."/>
            <person name="Kuo A."/>
            <person name="Mondo S."/>
            <person name="Pangilinan J."/>
            <person name="Riley R."/>
            <person name="Labutti K."/>
            <person name="Andreopoulos B."/>
            <person name="Lipzen A."/>
            <person name="Chen C."/>
            <person name="Yanf M."/>
            <person name="Daum C."/>
            <person name="Ng V."/>
            <person name="Clum A."/>
            <person name="Ohm R."/>
            <person name="Martin F."/>
            <person name="Silar P."/>
            <person name="Natvig D."/>
            <person name="Lalanne C."/>
            <person name="Gautier V."/>
            <person name="Ament-Velasquez S.L."/>
            <person name="Kruys A."/>
            <person name="Hutchinson M.I."/>
            <person name="Powell A.J."/>
            <person name="Barry K."/>
            <person name="Miller A.N."/>
            <person name="Grigoriev I.V."/>
            <person name="Debuchy R."/>
            <person name="Gladieux P."/>
            <person name="Thoren M.H."/>
            <person name="Johannesson H."/>
        </authorList>
    </citation>
    <scope>NUCLEOTIDE SEQUENCE</scope>
    <source>
        <strain evidence="3">PSN309</strain>
    </source>
</reference>
<organism evidence="3 4">
    <name type="scientific">Podospora australis</name>
    <dbReference type="NCBI Taxonomy" id="1536484"/>
    <lineage>
        <taxon>Eukaryota</taxon>
        <taxon>Fungi</taxon>
        <taxon>Dikarya</taxon>
        <taxon>Ascomycota</taxon>
        <taxon>Pezizomycotina</taxon>
        <taxon>Sordariomycetes</taxon>
        <taxon>Sordariomycetidae</taxon>
        <taxon>Sordariales</taxon>
        <taxon>Podosporaceae</taxon>
        <taxon>Podospora</taxon>
    </lineage>
</organism>
<evidence type="ECO:0000313" key="4">
    <source>
        <dbReference type="Proteomes" id="UP001302126"/>
    </source>
</evidence>
<proteinExistence type="inferred from homology"/>
<dbReference type="Proteomes" id="UP001302126">
    <property type="component" value="Unassembled WGS sequence"/>
</dbReference>
<dbReference type="AlphaFoldDB" id="A0AAN6WST0"/>
<dbReference type="Gene3D" id="3.30.450.30">
    <property type="entry name" value="Dynein light chain 2a, cytoplasmic"/>
    <property type="match status" value="1"/>
</dbReference>
<gene>
    <name evidence="3" type="ORF">QBC35DRAFT_385090</name>
</gene>
<accession>A0AAN6WST0</accession>
<evidence type="ECO:0000256" key="1">
    <source>
        <dbReference type="ARBA" id="ARBA00007191"/>
    </source>
</evidence>
<dbReference type="InterPro" id="IPR004942">
    <property type="entry name" value="Roadblock/LAMTOR2_dom"/>
</dbReference>
<dbReference type="SUPFAM" id="SSF103196">
    <property type="entry name" value="Roadblock/LC7 domain"/>
    <property type="match status" value="1"/>
</dbReference>
<feature type="domain" description="Roadblock/LAMTOR2" evidence="2">
    <location>
        <begin position="11"/>
        <end position="135"/>
    </location>
</feature>
<dbReference type="SMART" id="SM00960">
    <property type="entry name" value="Robl_LC7"/>
    <property type="match status" value="1"/>
</dbReference>